<evidence type="ECO:0000313" key="2">
    <source>
        <dbReference type="Proteomes" id="UP000659223"/>
    </source>
</evidence>
<keyword evidence="2" id="KW-1185">Reference proteome</keyword>
<organism evidence="1 2">
    <name type="scientific">Streptomyces hiroshimensis</name>
    <dbReference type="NCBI Taxonomy" id="66424"/>
    <lineage>
        <taxon>Bacteria</taxon>
        <taxon>Bacillati</taxon>
        <taxon>Actinomycetota</taxon>
        <taxon>Actinomycetes</taxon>
        <taxon>Kitasatosporales</taxon>
        <taxon>Streptomycetaceae</taxon>
        <taxon>Streptomyces</taxon>
    </lineage>
</organism>
<comment type="caution">
    <text evidence="1">The sequence shown here is derived from an EMBL/GenBank/DDBJ whole genome shotgun (WGS) entry which is preliminary data.</text>
</comment>
<dbReference type="EMBL" id="BMUT01000001">
    <property type="protein sequence ID" value="GGX60625.1"/>
    <property type="molecule type" value="Genomic_DNA"/>
</dbReference>
<gene>
    <name evidence="1" type="ORF">GCM10010324_01540</name>
</gene>
<proteinExistence type="predicted"/>
<sequence>MSTNYYGVLDTVRFTGELPEATLNQREFGALGVMMLDMLISNAHPILSQSQAFDNSALLAQLAACDKQSDALRKLFWDGRILVKFHPPSLRTPAPGNERCTILNAFCSTIDKPYSILSAWPEITNNYELRRHIIDCLDGHQEGILNIGDTSLENRLEGLCELDRVVQHQPLQITEPVAWSLYDRVRDRLFSLIGQEEATDALIDCLLNRSTSMENSNRDQRAAWYRLVRDYESGHPDTDSYRASRNATDVIDGVYNSRVAESLRASGVFLNCADRGVAQDIADSLPYNSSVGASFVSLSADRRLSDWLTWSYLSDTLPHLDVMSPSRRMHRALDEHKNCIGLSTVDGKIFLCINANLHALSVRSGAAVSAGAMGALVASTIGPLGSAIASGALATLLGQMAELPLIKRRHEARQKRLIAKAGERWRETVRGGSASLAEEDT</sequence>
<reference evidence="2" key="1">
    <citation type="journal article" date="2019" name="Int. J. Syst. Evol. Microbiol.">
        <title>The Global Catalogue of Microorganisms (GCM) 10K type strain sequencing project: providing services to taxonomists for standard genome sequencing and annotation.</title>
        <authorList>
            <consortium name="The Broad Institute Genomics Platform"/>
            <consortium name="The Broad Institute Genome Sequencing Center for Infectious Disease"/>
            <person name="Wu L."/>
            <person name="Ma J."/>
        </authorList>
    </citation>
    <scope>NUCLEOTIDE SEQUENCE [LARGE SCALE GENOMIC DNA]</scope>
    <source>
        <strain evidence="2">JCM 4586</strain>
    </source>
</reference>
<accession>A0ABQ2Y543</accession>
<name>A0ABQ2Y543_9ACTN</name>
<protein>
    <submittedName>
        <fullName evidence="1">Uncharacterized protein</fullName>
    </submittedName>
</protein>
<dbReference type="Proteomes" id="UP000659223">
    <property type="component" value="Unassembled WGS sequence"/>
</dbReference>
<evidence type="ECO:0000313" key="1">
    <source>
        <dbReference type="EMBL" id="GGX60625.1"/>
    </source>
</evidence>